<sequence>MTAHLSGEALSVWEDVAAFWDENYTRDGNQYFKVLQAPAIERFIAEKVSGGAHVKALDLATGNGVVARLIARHPGTTVLATDGADNMLRIAQGHVEDGMNMRFRKVDVTSDHDLAALIADEGEKTFDIVTISMAIMDIATLDPLVRALPKLLAKDGIFVATVLHPVFFTNNATRKIEIDFDPEGNTRVVRSKVIKEYLHVPPFRGWAIPGQPRMQLYFHRPMCELFSTFFKGGLVMDAMEEPAFTEADAREDRREASVNYTQLPAILAWRMRLAA</sequence>
<accession>A0AAJ0F563</accession>
<organism evidence="2 3">
    <name type="scientific">Echria macrotheca</name>
    <dbReference type="NCBI Taxonomy" id="438768"/>
    <lineage>
        <taxon>Eukaryota</taxon>
        <taxon>Fungi</taxon>
        <taxon>Dikarya</taxon>
        <taxon>Ascomycota</taxon>
        <taxon>Pezizomycotina</taxon>
        <taxon>Sordariomycetes</taxon>
        <taxon>Sordariomycetidae</taxon>
        <taxon>Sordariales</taxon>
        <taxon>Schizotheciaceae</taxon>
        <taxon>Echria</taxon>
    </lineage>
</organism>
<evidence type="ECO:0000313" key="3">
    <source>
        <dbReference type="Proteomes" id="UP001239445"/>
    </source>
</evidence>
<dbReference type="GO" id="GO:0008168">
    <property type="term" value="F:methyltransferase activity"/>
    <property type="evidence" value="ECO:0007669"/>
    <property type="project" value="UniProtKB-KW"/>
</dbReference>
<keyword evidence="2" id="KW-0808">Transferase</keyword>
<dbReference type="InterPro" id="IPR029063">
    <property type="entry name" value="SAM-dependent_MTases_sf"/>
</dbReference>
<evidence type="ECO:0000259" key="1">
    <source>
        <dbReference type="Pfam" id="PF13649"/>
    </source>
</evidence>
<dbReference type="SUPFAM" id="SSF53335">
    <property type="entry name" value="S-adenosyl-L-methionine-dependent methyltransferases"/>
    <property type="match status" value="1"/>
</dbReference>
<comment type="caution">
    <text evidence="2">The sequence shown here is derived from an EMBL/GenBank/DDBJ whole genome shotgun (WGS) entry which is preliminary data.</text>
</comment>
<protein>
    <submittedName>
        <fullName evidence="2">S-adenosyl-L-methionine-dependent methyltransferase</fullName>
    </submittedName>
</protein>
<proteinExistence type="predicted"/>
<evidence type="ECO:0000313" key="2">
    <source>
        <dbReference type="EMBL" id="KAK1755381.1"/>
    </source>
</evidence>
<dbReference type="EMBL" id="MU839833">
    <property type="protein sequence ID" value="KAK1755381.1"/>
    <property type="molecule type" value="Genomic_DNA"/>
</dbReference>
<feature type="domain" description="Methyltransferase" evidence="1">
    <location>
        <begin position="57"/>
        <end position="156"/>
    </location>
</feature>
<name>A0AAJ0F563_9PEZI</name>
<reference evidence="2" key="1">
    <citation type="submission" date="2023-06" db="EMBL/GenBank/DDBJ databases">
        <title>Genome-scale phylogeny and comparative genomics of the fungal order Sordariales.</title>
        <authorList>
            <consortium name="Lawrence Berkeley National Laboratory"/>
            <person name="Hensen N."/>
            <person name="Bonometti L."/>
            <person name="Westerberg I."/>
            <person name="Brannstrom I.O."/>
            <person name="Guillou S."/>
            <person name="Cros-Aarteil S."/>
            <person name="Calhoun S."/>
            <person name="Haridas S."/>
            <person name="Kuo A."/>
            <person name="Mondo S."/>
            <person name="Pangilinan J."/>
            <person name="Riley R."/>
            <person name="Labutti K."/>
            <person name="Andreopoulos B."/>
            <person name="Lipzen A."/>
            <person name="Chen C."/>
            <person name="Yanf M."/>
            <person name="Daum C."/>
            <person name="Ng V."/>
            <person name="Clum A."/>
            <person name="Steindorff A."/>
            <person name="Ohm R."/>
            <person name="Martin F."/>
            <person name="Silar P."/>
            <person name="Natvig D."/>
            <person name="Lalanne C."/>
            <person name="Gautier V."/>
            <person name="Ament-Velasquez S.L."/>
            <person name="Kruys A."/>
            <person name="Hutchinson M.I."/>
            <person name="Powell A.J."/>
            <person name="Barry K."/>
            <person name="Miller A.N."/>
            <person name="Grigoriev I.V."/>
            <person name="Debuchy R."/>
            <person name="Gladieux P."/>
            <person name="Thoren M.H."/>
            <person name="Johannesson H."/>
        </authorList>
    </citation>
    <scope>NUCLEOTIDE SEQUENCE</scope>
    <source>
        <strain evidence="2">PSN4</strain>
    </source>
</reference>
<keyword evidence="3" id="KW-1185">Reference proteome</keyword>
<gene>
    <name evidence="2" type="ORF">QBC47DRAFT_380300</name>
</gene>
<dbReference type="InterPro" id="IPR041698">
    <property type="entry name" value="Methyltransf_25"/>
</dbReference>
<dbReference type="Pfam" id="PF13649">
    <property type="entry name" value="Methyltransf_25"/>
    <property type="match status" value="1"/>
</dbReference>
<dbReference type="GO" id="GO:0032259">
    <property type="term" value="P:methylation"/>
    <property type="evidence" value="ECO:0007669"/>
    <property type="project" value="UniProtKB-KW"/>
</dbReference>
<dbReference type="Proteomes" id="UP001239445">
    <property type="component" value="Unassembled WGS sequence"/>
</dbReference>
<dbReference type="Gene3D" id="3.40.50.150">
    <property type="entry name" value="Vaccinia Virus protein VP39"/>
    <property type="match status" value="1"/>
</dbReference>
<dbReference type="AlphaFoldDB" id="A0AAJ0F563"/>
<dbReference type="CDD" id="cd02440">
    <property type="entry name" value="AdoMet_MTases"/>
    <property type="match status" value="1"/>
</dbReference>
<keyword evidence="2" id="KW-0489">Methyltransferase</keyword>